<dbReference type="Proteomes" id="UP000294847">
    <property type="component" value="Chromosome 2"/>
</dbReference>
<reference evidence="1 2" key="1">
    <citation type="journal article" date="2019" name="Mol. Biol. Evol.">
        <title>Blast fungal genomes show frequent chromosomal changes, gene gains and losses, and effector gene turnover.</title>
        <authorList>
            <person name="Gomez Luciano L.B."/>
            <person name="Jason Tsai I."/>
            <person name="Chuma I."/>
            <person name="Tosa Y."/>
            <person name="Chen Y.H."/>
            <person name="Li J.Y."/>
            <person name="Li M.Y."/>
            <person name="Jade Lu M.Y."/>
            <person name="Nakayashiki H."/>
            <person name="Li W.H."/>
        </authorList>
    </citation>
    <scope>NUCLEOTIDE SEQUENCE [LARGE SCALE GENOMIC DNA]</scope>
    <source>
        <strain evidence="1">MZ5-1-6</strain>
    </source>
</reference>
<accession>A0A4P7N9H8</accession>
<sequence length="64" mass="6933">MLGVQHAFKLLLYDRGIDPGKVERGNKAQSICVPIEGSAPEDRLPFASELEGMIRPGPSEQLLG</sequence>
<protein>
    <submittedName>
        <fullName evidence="1">Uncharacterized protein</fullName>
    </submittedName>
</protein>
<dbReference type="AlphaFoldDB" id="A0A4P7N9H8"/>
<name>A0A4P7N9H8_PYROR</name>
<proteinExistence type="predicted"/>
<evidence type="ECO:0000313" key="2">
    <source>
        <dbReference type="Proteomes" id="UP000294847"/>
    </source>
</evidence>
<gene>
    <name evidence="1" type="ORF">PoMZ_01720</name>
</gene>
<organism evidence="1 2">
    <name type="scientific">Pyricularia oryzae</name>
    <name type="common">Rice blast fungus</name>
    <name type="synonym">Magnaporthe oryzae</name>
    <dbReference type="NCBI Taxonomy" id="318829"/>
    <lineage>
        <taxon>Eukaryota</taxon>
        <taxon>Fungi</taxon>
        <taxon>Dikarya</taxon>
        <taxon>Ascomycota</taxon>
        <taxon>Pezizomycotina</taxon>
        <taxon>Sordariomycetes</taxon>
        <taxon>Sordariomycetidae</taxon>
        <taxon>Magnaporthales</taxon>
        <taxon>Pyriculariaceae</taxon>
        <taxon>Pyricularia</taxon>
    </lineage>
</organism>
<dbReference type="EMBL" id="CP034205">
    <property type="protein sequence ID" value="QBZ56804.1"/>
    <property type="molecule type" value="Genomic_DNA"/>
</dbReference>
<evidence type="ECO:0000313" key="1">
    <source>
        <dbReference type="EMBL" id="QBZ56804.1"/>
    </source>
</evidence>